<gene>
    <name evidence="2" type="ORF">NCTC12410_00241</name>
</gene>
<feature type="region of interest" description="Disordered" evidence="1">
    <location>
        <begin position="1"/>
        <end position="36"/>
    </location>
</feature>
<proteinExistence type="predicted"/>
<evidence type="ECO:0000313" key="3">
    <source>
        <dbReference type="Proteomes" id="UP000254841"/>
    </source>
</evidence>
<accession>A0A377J250</accession>
<dbReference type="Proteomes" id="UP000254841">
    <property type="component" value="Unassembled WGS sequence"/>
</dbReference>
<evidence type="ECO:0000256" key="1">
    <source>
        <dbReference type="SAM" id="MobiDB-lite"/>
    </source>
</evidence>
<organism evidence="2 3">
    <name type="scientific">Helicobacter canis</name>
    <dbReference type="NCBI Taxonomy" id="29419"/>
    <lineage>
        <taxon>Bacteria</taxon>
        <taxon>Pseudomonadati</taxon>
        <taxon>Campylobacterota</taxon>
        <taxon>Epsilonproteobacteria</taxon>
        <taxon>Campylobacterales</taxon>
        <taxon>Helicobacteraceae</taxon>
        <taxon>Helicobacter</taxon>
    </lineage>
</organism>
<sequence>MALQDLHRKPPPSLRDSALAESWQSTESTNAVQEIC</sequence>
<feature type="compositionally biased region" description="Polar residues" evidence="1">
    <location>
        <begin position="22"/>
        <end position="36"/>
    </location>
</feature>
<evidence type="ECO:0000313" key="2">
    <source>
        <dbReference type="EMBL" id="STO96429.1"/>
    </source>
</evidence>
<dbReference type="EMBL" id="UGHV01000001">
    <property type="protein sequence ID" value="STO96429.1"/>
    <property type="molecule type" value="Genomic_DNA"/>
</dbReference>
<dbReference type="AlphaFoldDB" id="A0A377J250"/>
<reference evidence="2 3" key="1">
    <citation type="submission" date="2018-06" db="EMBL/GenBank/DDBJ databases">
        <authorList>
            <consortium name="Pathogen Informatics"/>
            <person name="Doyle S."/>
        </authorList>
    </citation>
    <scope>NUCLEOTIDE SEQUENCE [LARGE SCALE GENOMIC DNA]</scope>
    <source>
        <strain evidence="2 3">NCTC12410</strain>
    </source>
</reference>
<name>A0A377J250_9HELI</name>
<protein>
    <submittedName>
        <fullName evidence="2">Uncharacterized protein</fullName>
    </submittedName>
</protein>